<dbReference type="STRING" id="1300349.I603_0145"/>
<accession>A0A1A7BHQ5</accession>
<sequence length="148" mass="15798">MNFAGFWIRVVAYIIDLVPLVLIGVVLAFAFGDPLVDTSAEPSVGASDLIGLVLGIAYFVGFESSSWQATPGKRVLGLIVTDTEGRRISAARATGRYFGKILSGLILMIGYIMIAFTDRKQGLHDLMAGTLVVKGKPGEVGYDPAVFE</sequence>
<dbReference type="InterPro" id="IPR051791">
    <property type="entry name" value="Pra-immunoreactive"/>
</dbReference>
<reference evidence="8 9" key="1">
    <citation type="submission" date="2016-06" db="EMBL/GenBank/DDBJ databases">
        <title>Genome sequence of Porphyrobacter dokdonensis DSW-74.</title>
        <authorList>
            <person name="Kim J.F."/>
            <person name="Song J.Y."/>
        </authorList>
    </citation>
    <scope>NUCLEOTIDE SEQUENCE [LARGE SCALE GENOMIC DNA]</scope>
    <source>
        <strain evidence="8 9">DSW-74</strain>
    </source>
</reference>
<dbReference type="InterPro" id="IPR010432">
    <property type="entry name" value="RDD"/>
</dbReference>
<keyword evidence="5 6" id="KW-0472">Membrane</keyword>
<evidence type="ECO:0000256" key="1">
    <source>
        <dbReference type="ARBA" id="ARBA00004651"/>
    </source>
</evidence>
<evidence type="ECO:0000256" key="6">
    <source>
        <dbReference type="SAM" id="Phobius"/>
    </source>
</evidence>
<evidence type="ECO:0000256" key="4">
    <source>
        <dbReference type="ARBA" id="ARBA00022989"/>
    </source>
</evidence>
<dbReference type="PANTHER" id="PTHR36115">
    <property type="entry name" value="PROLINE-RICH ANTIGEN HOMOLOG-RELATED"/>
    <property type="match status" value="1"/>
</dbReference>
<dbReference type="RefSeq" id="WP_232305204.1">
    <property type="nucleotide sequence ID" value="NZ_LZYB01000001.1"/>
</dbReference>
<dbReference type="Pfam" id="PF06271">
    <property type="entry name" value="RDD"/>
    <property type="match status" value="1"/>
</dbReference>
<feature type="transmembrane region" description="Helical" evidence="6">
    <location>
        <begin position="6"/>
        <end position="31"/>
    </location>
</feature>
<evidence type="ECO:0000256" key="5">
    <source>
        <dbReference type="ARBA" id="ARBA00023136"/>
    </source>
</evidence>
<gene>
    <name evidence="8" type="ORF">I603_0145</name>
</gene>
<protein>
    <submittedName>
        <fullName evidence="8">RDD domain-containing protein</fullName>
    </submittedName>
</protein>
<dbReference type="GO" id="GO:0005886">
    <property type="term" value="C:plasma membrane"/>
    <property type="evidence" value="ECO:0007669"/>
    <property type="project" value="UniProtKB-SubCell"/>
</dbReference>
<evidence type="ECO:0000256" key="3">
    <source>
        <dbReference type="ARBA" id="ARBA00022692"/>
    </source>
</evidence>
<dbReference type="PANTHER" id="PTHR36115:SF9">
    <property type="entry name" value="LMO1584 PROTEIN"/>
    <property type="match status" value="1"/>
</dbReference>
<name>A0A1A7BHQ5_9SPHN</name>
<keyword evidence="9" id="KW-1185">Reference proteome</keyword>
<evidence type="ECO:0000256" key="2">
    <source>
        <dbReference type="ARBA" id="ARBA00022475"/>
    </source>
</evidence>
<evidence type="ECO:0000259" key="7">
    <source>
        <dbReference type="Pfam" id="PF06271"/>
    </source>
</evidence>
<dbReference type="EMBL" id="LZYB01000001">
    <property type="protein sequence ID" value="OBV12014.1"/>
    <property type="molecule type" value="Genomic_DNA"/>
</dbReference>
<evidence type="ECO:0000313" key="8">
    <source>
        <dbReference type="EMBL" id="OBV12014.1"/>
    </source>
</evidence>
<feature type="domain" description="RDD" evidence="7">
    <location>
        <begin position="4"/>
        <end position="129"/>
    </location>
</feature>
<feature type="transmembrane region" description="Helical" evidence="6">
    <location>
        <begin position="43"/>
        <end position="61"/>
    </location>
</feature>
<feature type="transmembrane region" description="Helical" evidence="6">
    <location>
        <begin position="97"/>
        <end position="117"/>
    </location>
</feature>
<keyword evidence="3 6" id="KW-0812">Transmembrane</keyword>
<dbReference type="Proteomes" id="UP000092484">
    <property type="component" value="Unassembled WGS sequence"/>
</dbReference>
<evidence type="ECO:0000313" key="9">
    <source>
        <dbReference type="Proteomes" id="UP000092484"/>
    </source>
</evidence>
<organism evidence="8 9">
    <name type="scientific">Erythrobacter dokdonensis DSW-74</name>
    <dbReference type="NCBI Taxonomy" id="1300349"/>
    <lineage>
        <taxon>Bacteria</taxon>
        <taxon>Pseudomonadati</taxon>
        <taxon>Pseudomonadota</taxon>
        <taxon>Alphaproteobacteria</taxon>
        <taxon>Sphingomonadales</taxon>
        <taxon>Erythrobacteraceae</taxon>
        <taxon>Erythrobacter/Porphyrobacter group</taxon>
        <taxon>Erythrobacter</taxon>
    </lineage>
</organism>
<keyword evidence="4 6" id="KW-1133">Transmembrane helix</keyword>
<proteinExistence type="predicted"/>
<comment type="subcellular location">
    <subcellularLocation>
        <location evidence="1">Cell membrane</location>
        <topology evidence="1">Multi-pass membrane protein</topology>
    </subcellularLocation>
</comment>
<dbReference type="AlphaFoldDB" id="A0A1A7BHQ5"/>
<comment type="caution">
    <text evidence="8">The sequence shown here is derived from an EMBL/GenBank/DDBJ whole genome shotgun (WGS) entry which is preliminary data.</text>
</comment>
<keyword evidence="2" id="KW-1003">Cell membrane</keyword>